<feature type="transmembrane region" description="Helical" evidence="1">
    <location>
        <begin position="37"/>
        <end position="58"/>
    </location>
</feature>
<name>A0ABZ2Z928_9BACT</name>
<evidence type="ECO:0000313" key="4">
    <source>
        <dbReference type="EMBL" id="WZN48647.1"/>
    </source>
</evidence>
<protein>
    <submittedName>
        <fullName evidence="4">DUF5668 domain-containing protein</fullName>
    </submittedName>
</protein>
<dbReference type="PANTHER" id="PTHR40763:SF5">
    <property type="entry name" value="MEMBRANE PROTEIN"/>
    <property type="match status" value="1"/>
</dbReference>
<proteinExistence type="predicted"/>
<evidence type="ECO:0000259" key="3">
    <source>
        <dbReference type="Pfam" id="PF22570"/>
    </source>
</evidence>
<feature type="domain" description="Cell wall-active antibiotics response LiaF-like C-terminal" evidence="2">
    <location>
        <begin position="154"/>
        <end position="208"/>
    </location>
</feature>
<feature type="transmembrane region" description="Helical" evidence="1">
    <location>
        <begin position="91"/>
        <end position="107"/>
    </location>
</feature>
<dbReference type="RefSeq" id="WP_341843234.1">
    <property type="nucleotide sequence ID" value="NZ_CP149792.1"/>
</dbReference>
<reference evidence="4 5" key="1">
    <citation type="submission" date="2024-03" db="EMBL/GenBank/DDBJ databases">
        <title>Chitinophaga caseinilytica sp. nov., a casein hydrolysing bacterium isolated from forest soil.</title>
        <authorList>
            <person name="Lee D.S."/>
            <person name="Han D.M."/>
            <person name="Baek J.H."/>
            <person name="Choi D.G."/>
            <person name="Jeon J.H."/>
            <person name="Jeon C.O."/>
        </authorList>
    </citation>
    <scope>NUCLEOTIDE SEQUENCE [LARGE SCALE GENOMIC DNA]</scope>
    <source>
        <strain evidence="4 5">KACC 19118</strain>
    </source>
</reference>
<keyword evidence="1" id="KW-1133">Transmembrane helix</keyword>
<evidence type="ECO:0000313" key="5">
    <source>
        <dbReference type="Proteomes" id="UP001449657"/>
    </source>
</evidence>
<evidence type="ECO:0000259" key="2">
    <source>
        <dbReference type="Pfam" id="PF09922"/>
    </source>
</evidence>
<feature type="transmembrane region" description="Helical" evidence="1">
    <location>
        <begin position="65"/>
        <end position="85"/>
    </location>
</feature>
<evidence type="ECO:0000256" key="1">
    <source>
        <dbReference type="SAM" id="Phobius"/>
    </source>
</evidence>
<feature type="domain" description="LiaF transmembrane" evidence="3">
    <location>
        <begin position="17"/>
        <end position="109"/>
    </location>
</feature>
<feature type="transmembrane region" description="Helical" evidence="1">
    <location>
        <begin position="12"/>
        <end position="31"/>
    </location>
</feature>
<dbReference type="InterPro" id="IPR024425">
    <property type="entry name" value="LiaF-like_C"/>
</dbReference>
<keyword evidence="5" id="KW-1185">Reference proteome</keyword>
<dbReference type="EMBL" id="CP150096">
    <property type="protein sequence ID" value="WZN48647.1"/>
    <property type="molecule type" value="Genomic_DNA"/>
</dbReference>
<gene>
    <name evidence="4" type="ORF">WJU22_10720</name>
</gene>
<keyword evidence="1" id="KW-0812">Transmembrane</keyword>
<keyword evidence="1" id="KW-0472">Membrane</keyword>
<organism evidence="4 5">
    <name type="scientific">Chitinophaga caseinilytica</name>
    <dbReference type="NCBI Taxonomy" id="2267521"/>
    <lineage>
        <taxon>Bacteria</taxon>
        <taxon>Pseudomonadati</taxon>
        <taxon>Bacteroidota</taxon>
        <taxon>Chitinophagia</taxon>
        <taxon>Chitinophagales</taxon>
        <taxon>Chitinophagaceae</taxon>
        <taxon>Chitinophaga</taxon>
    </lineage>
</organism>
<dbReference type="PANTHER" id="PTHR40763">
    <property type="entry name" value="MEMBRANE PROTEIN-RELATED"/>
    <property type="match status" value="1"/>
</dbReference>
<dbReference type="Proteomes" id="UP001449657">
    <property type="component" value="Chromosome"/>
</dbReference>
<dbReference type="Pfam" id="PF09922">
    <property type="entry name" value="LiaF-like_C"/>
    <property type="match status" value="1"/>
</dbReference>
<dbReference type="InterPro" id="IPR054331">
    <property type="entry name" value="LiaF_TM"/>
</dbReference>
<sequence>MSRYNRQHESGSNGGLWAGLIILCIGIFILLRRMGVFFPDWLFSWPMILIAVGFIMGVKGKFQGVAWFIVTFIGCIFLVGDIVPYDWNLRRFLWPAILIVIGVYIIGRATSKKQQYEQIFTSDDSASQDDFLQATTVFSGTNKVVLSKNFLGGNITTIFGGTELNFSQADINGEVILEITNLFAGTEIIVPSSWNVKVDINTVFGGIEDKRVVPPAVPTNKTLILRGSCTFGGVDLKSY</sequence>
<dbReference type="Pfam" id="PF22570">
    <property type="entry name" value="LiaF-TM"/>
    <property type="match status" value="1"/>
</dbReference>
<accession>A0ABZ2Z928</accession>